<gene>
    <name evidence="2" type="ORF">HaLaN_17180</name>
</gene>
<evidence type="ECO:0000313" key="3">
    <source>
        <dbReference type="Proteomes" id="UP000485058"/>
    </source>
</evidence>
<dbReference type="AlphaFoldDB" id="A0A699ZNP3"/>
<evidence type="ECO:0000313" key="2">
    <source>
        <dbReference type="EMBL" id="GFH20108.1"/>
    </source>
</evidence>
<dbReference type="EMBL" id="BLLF01001576">
    <property type="protein sequence ID" value="GFH20108.1"/>
    <property type="molecule type" value="Genomic_DNA"/>
</dbReference>
<protein>
    <submittedName>
        <fullName evidence="2">Uncharacterized protein</fullName>
    </submittedName>
</protein>
<sequence>MWGNTSSRRATGRSSSRSFFECQDMMISDIADADRRSSRSRPFQSPATDGTVAPGGVDHVDTDMLLGLHRLNG</sequence>
<feature type="region of interest" description="Disordered" evidence="1">
    <location>
        <begin position="31"/>
        <end position="58"/>
    </location>
</feature>
<keyword evidence="3" id="KW-1185">Reference proteome</keyword>
<accession>A0A699ZNP3</accession>
<name>A0A699ZNP3_HAELA</name>
<comment type="caution">
    <text evidence="2">The sequence shown here is derived from an EMBL/GenBank/DDBJ whole genome shotgun (WGS) entry which is preliminary data.</text>
</comment>
<proteinExistence type="predicted"/>
<organism evidence="2 3">
    <name type="scientific">Haematococcus lacustris</name>
    <name type="common">Green alga</name>
    <name type="synonym">Haematococcus pluvialis</name>
    <dbReference type="NCBI Taxonomy" id="44745"/>
    <lineage>
        <taxon>Eukaryota</taxon>
        <taxon>Viridiplantae</taxon>
        <taxon>Chlorophyta</taxon>
        <taxon>core chlorophytes</taxon>
        <taxon>Chlorophyceae</taxon>
        <taxon>CS clade</taxon>
        <taxon>Chlamydomonadales</taxon>
        <taxon>Haematococcaceae</taxon>
        <taxon>Haematococcus</taxon>
    </lineage>
</organism>
<dbReference type="Proteomes" id="UP000485058">
    <property type="component" value="Unassembled WGS sequence"/>
</dbReference>
<reference evidence="2 3" key="1">
    <citation type="submission" date="2020-02" db="EMBL/GenBank/DDBJ databases">
        <title>Draft genome sequence of Haematococcus lacustris strain NIES-144.</title>
        <authorList>
            <person name="Morimoto D."/>
            <person name="Nakagawa S."/>
            <person name="Yoshida T."/>
            <person name="Sawayama S."/>
        </authorList>
    </citation>
    <scope>NUCLEOTIDE SEQUENCE [LARGE SCALE GENOMIC DNA]</scope>
    <source>
        <strain evidence="2 3">NIES-144</strain>
    </source>
</reference>
<evidence type="ECO:0000256" key="1">
    <source>
        <dbReference type="SAM" id="MobiDB-lite"/>
    </source>
</evidence>